<proteinExistence type="inferred from homology"/>
<dbReference type="Proteomes" id="UP000233556">
    <property type="component" value="Unassembled WGS sequence"/>
</dbReference>
<keyword evidence="11 12" id="KW-0807">Transducer</keyword>
<feature type="transmembrane region" description="Helical" evidence="13">
    <location>
        <begin position="241"/>
        <end position="266"/>
    </location>
</feature>
<comment type="similarity">
    <text evidence="12">Belongs to the G-protein coupled receptor 1 family.</text>
</comment>
<evidence type="ECO:0000256" key="7">
    <source>
        <dbReference type="ARBA" id="ARBA00022989"/>
    </source>
</evidence>
<keyword evidence="4 13" id="KW-0716">Sensory transduction</keyword>
<dbReference type="GO" id="GO:0004984">
    <property type="term" value="F:olfactory receptor activity"/>
    <property type="evidence" value="ECO:0007669"/>
    <property type="project" value="InterPro"/>
</dbReference>
<keyword evidence="10 12" id="KW-0675">Receptor</keyword>
<evidence type="ECO:0000256" key="3">
    <source>
        <dbReference type="ARBA" id="ARBA00022475"/>
    </source>
</evidence>
<evidence type="ECO:0000256" key="10">
    <source>
        <dbReference type="ARBA" id="ARBA00023170"/>
    </source>
</evidence>
<keyword evidence="6 13" id="KW-0552">Olfaction</keyword>
<feature type="transmembrane region" description="Helical" evidence="13">
    <location>
        <begin position="66"/>
        <end position="93"/>
    </location>
</feature>
<feature type="domain" description="G-protein coupled receptors family 1 profile" evidence="14">
    <location>
        <begin position="82"/>
        <end position="331"/>
    </location>
</feature>
<evidence type="ECO:0000256" key="11">
    <source>
        <dbReference type="ARBA" id="ARBA00023224"/>
    </source>
</evidence>
<dbReference type="PROSITE" id="PS50262">
    <property type="entry name" value="G_PROTEIN_RECEP_F1_2"/>
    <property type="match status" value="1"/>
</dbReference>
<dbReference type="Gene3D" id="1.20.1070.10">
    <property type="entry name" value="Rhodopsin 7-helix transmembrane proteins"/>
    <property type="match status" value="1"/>
</dbReference>
<evidence type="ECO:0000313" key="16">
    <source>
        <dbReference type="Proteomes" id="UP000233556"/>
    </source>
</evidence>
<feature type="transmembrane region" description="Helical" evidence="13">
    <location>
        <begin position="139"/>
        <end position="161"/>
    </location>
</feature>
<dbReference type="InterPro" id="IPR017452">
    <property type="entry name" value="GPCR_Rhodpsn_7TM"/>
</dbReference>
<sequence>MRFLCKRGLIGEKGVQNTGRGSDLSNRLQSCSTHSFHQHAEKKMSNQSTVTEFLLMGFYDTRELQIFHFMVFLGIYLAAVVGNFLIIVIIAVSNHLHTPMYFFLMNLSILDLSTVSVTLPKSMANFLLNTTAISYSGCVAQVFFFHVFGAADLALLTVMAYDRYIAICKPLHYRTIMKGSTCICMATSAWLSCIPYSALHTGNIFHLSFCKSNIIDQFFCEVPQLLKLSCSDSYFNEVGVLAFSFLLVVICFAFISMSYIQIFTVVLKIPVKEKQHKIFSTCIPHLIVVFLFVSTGSFAYLKPVSNSPSALDLTASLLYSVLPPVINPVIYTMRNNDIKGAMRKLTDHKILYRNK</sequence>
<evidence type="ECO:0000256" key="13">
    <source>
        <dbReference type="RuleBase" id="RU363047"/>
    </source>
</evidence>
<feature type="transmembrane region" description="Helical" evidence="13">
    <location>
        <begin position="182"/>
        <end position="199"/>
    </location>
</feature>
<dbReference type="GO" id="GO:0005886">
    <property type="term" value="C:plasma membrane"/>
    <property type="evidence" value="ECO:0007669"/>
    <property type="project" value="UniProtKB-SubCell"/>
</dbReference>
<keyword evidence="7 13" id="KW-1133">Transmembrane helix</keyword>
<evidence type="ECO:0000256" key="8">
    <source>
        <dbReference type="ARBA" id="ARBA00023040"/>
    </source>
</evidence>
<dbReference type="InterPro" id="IPR050516">
    <property type="entry name" value="Olfactory_GPCR"/>
</dbReference>
<evidence type="ECO:0000259" key="14">
    <source>
        <dbReference type="PROSITE" id="PS50262"/>
    </source>
</evidence>
<dbReference type="InterPro" id="IPR000276">
    <property type="entry name" value="GPCR_Rhodpsn"/>
</dbReference>
<feature type="transmembrane region" description="Helical" evidence="13">
    <location>
        <begin position="100"/>
        <end position="119"/>
    </location>
</feature>
<accession>A0A2I0TSF7</accession>
<dbReference type="AlphaFoldDB" id="A0A2I0TSF7"/>
<evidence type="ECO:0000313" key="15">
    <source>
        <dbReference type="EMBL" id="PKU36673.1"/>
    </source>
</evidence>
<feature type="transmembrane region" description="Helical" evidence="13">
    <location>
        <begin position="313"/>
        <end position="333"/>
    </location>
</feature>
<dbReference type="OrthoDB" id="6151005at2759"/>
<evidence type="ECO:0000256" key="6">
    <source>
        <dbReference type="ARBA" id="ARBA00022725"/>
    </source>
</evidence>
<evidence type="ECO:0000256" key="5">
    <source>
        <dbReference type="ARBA" id="ARBA00022692"/>
    </source>
</evidence>
<dbReference type="CDD" id="cd15227">
    <property type="entry name" value="7tmA_OR14-like"/>
    <property type="match status" value="1"/>
</dbReference>
<evidence type="ECO:0000256" key="4">
    <source>
        <dbReference type="ARBA" id="ARBA00022606"/>
    </source>
</evidence>
<keyword evidence="8 12" id="KW-0297">G-protein coupled receptor</keyword>
<dbReference type="Pfam" id="PF13853">
    <property type="entry name" value="7tm_4"/>
    <property type="match status" value="1"/>
</dbReference>
<dbReference type="PANTHER" id="PTHR26452">
    <property type="entry name" value="OLFACTORY RECEPTOR"/>
    <property type="match status" value="1"/>
</dbReference>
<evidence type="ECO:0000256" key="1">
    <source>
        <dbReference type="ARBA" id="ARBA00002936"/>
    </source>
</evidence>
<dbReference type="GO" id="GO:0004930">
    <property type="term" value="F:G protein-coupled receptor activity"/>
    <property type="evidence" value="ECO:0007669"/>
    <property type="project" value="UniProtKB-KW"/>
</dbReference>
<keyword evidence="3 13" id="KW-1003">Cell membrane</keyword>
<name>A0A2I0TSF7_LIMLA</name>
<dbReference type="InterPro" id="IPR000725">
    <property type="entry name" value="Olfact_rcpt"/>
</dbReference>
<keyword evidence="9 13" id="KW-0472">Membrane</keyword>
<dbReference type="PRINTS" id="PR00237">
    <property type="entry name" value="GPCRRHODOPSN"/>
</dbReference>
<dbReference type="EMBL" id="KZ507517">
    <property type="protein sequence ID" value="PKU36673.1"/>
    <property type="molecule type" value="Genomic_DNA"/>
</dbReference>
<comment type="function">
    <text evidence="1">Odorant receptor.</text>
</comment>
<evidence type="ECO:0000256" key="12">
    <source>
        <dbReference type="RuleBase" id="RU000688"/>
    </source>
</evidence>
<keyword evidence="5 12" id="KW-0812">Transmembrane</keyword>
<reference evidence="16" key="1">
    <citation type="submission" date="2017-11" db="EMBL/GenBank/DDBJ databases">
        <authorList>
            <person name="Lima N.C."/>
            <person name="Parody-Merino A.M."/>
            <person name="Battley P.F."/>
            <person name="Fidler A.E."/>
            <person name="Prosdocimi F."/>
        </authorList>
    </citation>
    <scope>NUCLEOTIDE SEQUENCE [LARGE SCALE GENOMIC DNA]</scope>
</reference>
<dbReference type="FunFam" id="1.20.1070.10:FF:000037">
    <property type="entry name" value="Olfactory receptor"/>
    <property type="match status" value="1"/>
</dbReference>
<dbReference type="PROSITE" id="PS00237">
    <property type="entry name" value="G_PROTEIN_RECEP_F1_1"/>
    <property type="match status" value="1"/>
</dbReference>
<gene>
    <name evidence="15" type="ORF">llap_13018</name>
</gene>
<protein>
    <recommendedName>
        <fullName evidence="13">Olfactory receptor</fullName>
    </recommendedName>
</protein>
<feature type="transmembrane region" description="Helical" evidence="13">
    <location>
        <begin position="278"/>
        <end position="301"/>
    </location>
</feature>
<comment type="subcellular location">
    <subcellularLocation>
        <location evidence="2 13">Cell membrane</location>
        <topology evidence="2 13">Multi-pass membrane protein</topology>
    </subcellularLocation>
</comment>
<reference evidence="16" key="2">
    <citation type="submission" date="2017-12" db="EMBL/GenBank/DDBJ databases">
        <title>Genome sequence of the Bar-tailed Godwit (Limosa lapponica baueri).</title>
        <authorList>
            <person name="Lima N.C.B."/>
            <person name="Parody-Merino A.M."/>
            <person name="Battley P.F."/>
            <person name="Fidler A.E."/>
            <person name="Prosdocimi F."/>
        </authorList>
    </citation>
    <scope>NUCLEOTIDE SEQUENCE [LARGE SCALE GENOMIC DNA]</scope>
</reference>
<evidence type="ECO:0000256" key="2">
    <source>
        <dbReference type="ARBA" id="ARBA00004651"/>
    </source>
</evidence>
<evidence type="ECO:0000256" key="9">
    <source>
        <dbReference type="ARBA" id="ARBA00023136"/>
    </source>
</evidence>
<organism evidence="15 16">
    <name type="scientific">Limosa lapponica baueri</name>
    <dbReference type="NCBI Taxonomy" id="1758121"/>
    <lineage>
        <taxon>Eukaryota</taxon>
        <taxon>Metazoa</taxon>
        <taxon>Chordata</taxon>
        <taxon>Craniata</taxon>
        <taxon>Vertebrata</taxon>
        <taxon>Euteleostomi</taxon>
        <taxon>Archelosauria</taxon>
        <taxon>Archosauria</taxon>
        <taxon>Dinosauria</taxon>
        <taxon>Saurischia</taxon>
        <taxon>Theropoda</taxon>
        <taxon>Coelurosauria</taxon>
        <taxon>Aves</taxon>
        <taxon>Neognathae</taxon>
        <taxon>Neoaves</taxon>
        <taxon>Charadriiformes</taxon>
        <taxon>Scolopacidae</taxon>
        <taxon>Limosa</taxon>
    </lineage>
</organism>
<keyword evidence="16" id="KW-1185">Reference proteome</keyword>
<dbReference type="SUPFAM" id="SSF81321">
    <property type="entry name" value="Family A G protein-coupled receptor-like"/>
    <property type="match status" value="1"/>
</dbReference>
<dbReference type="PRINTS" id="PR00245">
    <property type="entry name" value="OLFACTORYR"/>
</dbReference>